<dbReference type="SUPFAM" id="SSF53098">
    <property type="entry name" value="Ribonuclease H-like"/>
    <property type="match status" value="1"/>
</dbReference>
<dbReference type="PANTHER" id="PTHR12801">
    <property type="entry name" value="RNA EXONUCLEASE REXO1 / RECO3 FAMILY MEMBER-RELATED"/>
    <property type="match status" value="1"/>
</dbReference>
<organism evidence="8 9">
    <name type="scientific">Cytospora mali</name>
    <name type="common">Apple Valsa canker fungus</name>
    <name type="synonym">Valsa mali</name>
    <dbReference type="NCBI Taxonomy" id="578113"/>
    <lineage>
        <taxon>Eukaryota</taxon>
        <taxon>Fungi</taxon>
        <taxon>Dikarya</taxon>
        <taxon>Ascomycota</taxon>
        <taxon>Pezizomycotina</taxon>
        <taxon>Sordariomycetes</taxon>
        <taxon>Sordariomycetidae</taxon>
        <taxon>Diaporthales</taxon>
        <taxon>Cytosporaceae</taxon>
        <taxon>Cytospora</taxon>
    </lineage>
</organism>
<keyword evidence="9" id="KW-1185">Reference proteome</keyword>
<evidence type="ECO:0000256" key="5">
    <source>
        <dbReference type="ARBA" id="ARBA00025599"/>
    </source>
</evidence>
<dbReference type="PANTHER" id="PTHR12801:SF45">
    <property type="entry name" value="RNA EXONUCLEASE 4"/>
    <property type="match status" value="1"/>
</dbReference>
<gene>
    <name evidence="8" type="ORF">VM1G_01055</name>
</gene>
<evidence type="ECO:0000256" key="4">
    <source>
        <dbReference type="ARBA" id="ARBA00022839"/>
    </source>
</evidence>
<dbReference type="InterPro" id="IPR047021">
    <property type="entry name" value="REXO1/3/4-like"/>
</dbReference>
<dbReference type="AlphaFoldDB" id="A0A194VM58"/>
<evidence type="ECO:0000313" key="9">
    <source>
        <dbReference type="Proteomes" id="UP000078559"/>
    </source>
</evidence>
<keyword evidence="3" id="KW-0378">Hydrolase</keyword>
<dbReference type="InterPro" id="IPR013520">
    <property type="entry name" value="Ribonucl_H"/>
</dbReference>
<feature type="compositionally biased region" description="Basic and acidic residues" evidence="6">
    <location>
        <begin position="345"/>
        <end position="354"/>
    </location>
</feature>
<dbReference type="Gene3D" id="3.30.420.10">
    <property type="entry name" value="Ribonuclease H-like superfamily/Ribonuclease H"/>
    <property type="match status" value="1"/>
</dbReference>
<accession>A0A194VM58</accession>
<dbReference type="CDD" id="cd06137">
    <property type="entry name" value="DEDDh_RNase"/>
    <property type="match status" value="1"/>
</dbReference>
<sequence>MDQLSPSVPQVSPAVLGGAGLPSDASPGTALLPLETSASGALLLGPYPTKEAYMKRFQALKQNTETLEKAGYVMRVLTEKDLGQKRKCLRCHKFLVKKPFKVNRERKPRPGSVSSGMPEIDRVLGGVAISSPPAAISSKTFPSDRNSAKEPKQDCKYHDGTFNGRIWSCCRTGVYNTPCKTSAEHLAAVYQPGELEQLYRFYSTPTAPHSQPRRLAVAIDCEMGTSITNSPVLIRVTLIDYFTSKVLIDKLVFPDEPVLHYNTRFSGVTYAQMAKARSRGECLYGTAAARNAIWKFVGPDTIVVAHSGNNDMSVLRWIHGSIVDTFLVESLPVVKLQKEAREEEIREKQAREEAGMVTGPSEKKQQSSNPGQPTGEPKKKRPKGSGQFSLKTLARERLGRDIQMGKGGHDSIEDAIAARDIAAWNVLNFGRVVYTV</sequence>
<reference evidence="8" key="1">
    <citation type="submission" date="2014-12" db="EMBL/GenBank/DDBJ databases">
        <title>Genome Sequence of Valsa Canker Pathogens Uncovers a Specific Adaption of Colonization on Woody Bark.</title>
        <authorList>
            <person name="Yin Z."/>
            <person name="Liu H."/>
            <person name="Gao X."/>
            <person name="Li Z."/>
            <person name="Song N."/>
            <person name="Ke X."/>
            <person name="Dai Q."/>
            <person name="Wu Y."/>
            <person name="Sun Y."/>
            <person name="Xu J.-R."/>
            <person name="Kang Z.K."/>
            <person name="Wang L."/>
            <person name="Huang L."/>
        </authorList>
    </citation>
    <scope>NUCLEOTIDE SEQUENCE [LARGE SCALE GENOMIC DNA]</scope>
    <source>
        <strain evidence="8">03-8</strain>
    </source>
</reference>
<dbReference type="GO" id="GO:0003676">
    <property type="term" value="F:nucleic acid binding"/>
    <property type="evidence" value="ECO:0007669"/>
    <property type="project" value="InterPro"/>
</dbReference>
<keyword evidence="1" id="KW-0698">rRNA processing</keyword>
<feature type="region of interest" description="Disordered" evidence="6">
    <location>
        <begin position="135"/>
        <end position="154"/>
    </location>
</feature>
<dbReference type="EMBL" id="CM003098">
    <property type="protein sequence ID" value="KUI65254.1"/>
    <property type="molecule type" value="Genomic_DNA"/>
</dbReference>
<evidence type="ECO:0000259" key="7">
    <source>
        <dbReference type="SMART" id="SM00479"/>
    </source>
</evidence>
<dbReference type="GO" id="GO:0006364">
    <property type="term" value="P:rRNA processing"/>
    <property type="evidence" value="ECO:0007669"/>
    <property type="project" value="UniProtKB-KW"/>
</dbReference>
<dbReference type="Proteomes" id="UP000078559">
    <property type="component" value="Chromosome 1"/>
</dbReference>
<protein>
    <submittedName>
        <fullName evidence="8">RNA exonuclease 3</fullName>
    </submittedName>
</protein>
<dbReference type="GO" id="GO:0005634">
    <property type="term" value="C:nucleus"/>
    <property type="evidence" value="ECO:0007669"/>
    <property type="project" value="TreeGrafter"/>
</dbReference>
<feature type="domain" description="Exonuclease" evidence="7">
    <location>
        <begin position="215"/>
        <end position="431"/>
    </location>
</feature>
<feature type="region of interest" description="Disordered" evidence="6">
    <location>
        <begin position="345"/>
        <end position="390"/>
    </location>
</feature>
<dbReference type="SMART" id="SM00479">
    <property type="entry name" value="EXOIII"/>
    <property type="match status" value="1"/>
</dbReference>
<keyword evidence="2" id="KW-0540">Nuclease</keyword>
<dbReference type="SMR" id="A0A194VM58"/>
<keyword evidence="4 8" id="KW-0269">Exonuclease</keyword>
<dbReference type="InterPro" id="IPR012337">
    <property type="entry name" value="RNaseH-like_sf"/>
</dbReference>
<dbReference type="GO" id="GO:0004527">
    <property type="term" value="F:exonuclease activity"/>
    <property type="evidence" value="ECO:0007669"/>
    <property type="project" value="UniProtKB-KW"/>
</dbReference>
<dbReference type="GO" id="GO:0000027">
    <property type="term" value="P:ribosomal large subunit assembly"/>
    <property type="evidence" value="ECO:0007669"/>
    <property type="project" value="TreeGrafter"/>
</dbReference>
<evidence type="ECO:0000313" key="8">
    <source>
        <dbReference type="EMBL" id="KUI65254.1"/>
    </source>
</evidence>
<comment type="function">
    <text evidence="5">Exoribonuclease involved in ribosome biosynthesis. Involved in the processing of ITS1, the internal transcribed spacer localized between the 18S and 5.8S rRNAs.</text>
</comment>
<evidence type="ECO:0000256" key="1">
    <source>
        <dbReference type="ARBA" id="ARBA00022552"/>
    </source>
</evidence>
<evidence type="ECO:0000256" key="3">
    <source>
        <dbReference type="ARBA" id="ARBA00022801"/>
    </source>
</evidence>
<name>A0A194VM58_CYTMA</name>
<proteinExistence type="predicted"/>
<dbReference type="InterPro" id="IPR036397">
    <property type="entry name" value="RNaseH_sf"/>
</dbReference>
<evidence type="ECO:0000256" key="2">
    <source>
        <dbReference type="ARBA" id="ARBA00022722"/>
    </source>
</evidence>
<evidence type="ECO:0000256" key="6">
    <source>
        <dbReference type="SAM" id="MobiDB-lite"/>
    </source>
</evidence>
<dbReference type="OrthoDB" id="16516at2759"/>